<name>A0A2J6WNB4_9BACT</name>
<dbReference type="SUPFAM" id="SSF52402">
    <property type="entry name" value="Adenine nucleotide alpha hydrolases-like"/>
    <property type="match status" value="1"/>
</dbReference>
<dbReference type="Pfam" id="PF03054">
    <property type="entry name" value="tRNA_Me_trans"/>
    <property type="match status" value="1"/>
</dbReference>
<dbReference type="GO" id="GO:0005737">
    <property type="term" value="C:cytoplasm"/>
    <property type="evidence" value="ECO:0007669"/>
    <property type="project" value="UniProtKB-SubCell"/>
</dbReference>
<dbReference type="HAMAP" id="MF_00144">
    <property type="entry name" value="tRNA_thiouridyl_MnmA"/>
    <property type="match status" value="1"/>
</dbReference>
<feature type="binding site" evidence="10">
    <location>
        <position position="33"/>
    </location>
    <ligand>
        <name>ATP</name>
        <dbReference type="ChEBI" id="CHEBI:30616"/>
    </ligand>
</feature>
<keyword evidence="2 10" id="KW-0820">tRNA-binding</keyword>
<evidence type="ECO:0000256" key="6">
    <source>
        <dbReference type="ARBA" id="ARBA00022840"/>
    </source>
</evidence>
<feature type="binding site" evidence="10">
    <location>
        <begin position="7"/>
        <end position="14"/>
    </location>
    <ligand>
        <name>ATP</name>
        <dbReference type="ChEBI" id="CHEBI:30616"/>
    </ligand>
</feature>
<dbReference type="FunFam" id="2.30.30.280:FF:000001">
    <property type="entry name" value="tRNA-specific 2-thiouridylase MnmA"/>
    <property type="match status" value="1"/>
</dbReference>
<dbReference type="GO" id="GO:0103016">
    <property type="term" value="F:tRNA-uridine 2-sulfurtransferase activity"/>
    <property type="evidence" value="ECO:0007669"/>
    <property type="project" value="UniProtKB-EC"/>
</dbReference>
<evidence type="ECO:0000256" key="3">
    <source>
        <dbReference type="ARBA" id="ARBA00022679"/>
    </source>
</evidence>
<dbReference type="GO" id="GO:0005524">
    <property type="term" value="F:ATP binding"/>
    <property type="evidence" value="ECO:0007669"/>
    <property type="project" value="UniProtKB-KW"/>
</dbReference>
<evidence type="ECO:0000256" key="1">
    <source>
        <dbReference type="ARBA" id="ARBA00022490"/>
    </source>
</evidence>
<evidence type="ECO:0000256" key="8">
    <source>
        <dbReference type="ARBA" id="ARBA00023157"/>
    </source>
</evidence>
<evidence type="ECO:0000259" key="12">
    <source>
        <dbReference type="Pfam" id="PF20259"/>
    </source>
</evidence>
<evidence type="ECO:0000313" key="14">
    <source>
        <dbReference type="Proteomes" id="UP000242288"/>
    </source>
</evidence>
<dbReference type="Pfam" id="PF20258">
    <property type="entry name" value="tRNA_Me_trans_C"/>
    <property type="match status" value="1"/>
</dbReference>
<comment type="function">
    <text evidence="10">Catalyzes the 2-thiolation of uridine at the wobble position (U34) of tRNA, leading to the formation of s(2)U34.</text>
</comment>
<sequence length="342" mass="39044">MEKVVVAMSGGIDSAVTAYLFIKEKRAVEGVFFILFDEPPNIELAKKTADFLRIKLHIEDLREDFKRYVINPFFERYKKGLTPNPCILCNKYIKFPALKRIADKVSANFFATGHYARVLKKNDKCFLLKGIDKKKDQSYFLYGINRLFLNQLLLPLGEYTKQQVKEIAQQAQIPSKVAEESAEVCFLKDKRYYEILKPASYGPIIEASTGKIIGQHGGIHLFTIGQRKRLGISSPYPLYVVKIEPAINAVYVDSKEKAFMKEFYVNQLNWLVEPETNSFTCDVKIRYAMNPEKAFVIIIDKDRVRVTFDEPQFAPTPGQSAVFYNDEVVLGGGIITETVQGF</sequence>
<organism evidence="13 14">
    <name type="scientific">Thermodesulfovibrio aggregans</name>
    <dbReference type="NCBI Taxonomy" id="86166"/>
    <lineage>
        <taxon>Bacteria</taxon>
        <taxon>Pseudomonadati</taxon>
        <taxon>Nitrospirota</taxon>
        <taxon>Thermodesulfovibrionia</taxon>
        <taxon>Thermodesulfovibrionales</taxon>
        <taxon>Thermodesulfovibrionaceae</taxon>
        <taxon>Thermodesulfovibrio</taxon>
    </lineage>
</organism>
<dbReference type="NCBIfam" id="NF001138">
    <property type="entry name" value="PRK00143.1"/>
    <property type="match status" value="1"/>
</dbReference>
<keyword evidence="5 10" id="KW-0547">Nucleotide-binding</keyword>
<dbReference type="AlphaFoldDB" id="A0A2J6WNB4"/>
<dbReference type="Gene3D" id="2.30.30.280">
    <property type="entry name" value="Adenine nucleotide alpha hydrolases-like domains"/>
    <property type="match status" value="1"/>
</dbReference>
<comment type="similarity">
    <text evidence="10">Belongs to the MnmA/TRMU family.</text>
</comment>
<dbReference type="InterPro" id="IPR004506">
    <property type="entry name" value="MnmA-like"/>
</dbReference>
<feature type="active site" description="Nucleophile" evidence="10">
    <location>
        <position position="89"/>
    </location>
</feature>
<reference evidence="13 14" key="1">
    <citation type="submission" date="2018-01" db="EMBL/GenBank/DDBJ databases">
        <title>Metagenomic assembled genomes from two thermal pools in the Uzon Caldera, Kamchatka, Russia.</title>
        <authorList>
            <person name="Wilkins L."/>
            <person name="Ettinger C."/>
        </authorList>
    </citation>
    <scope>NUCLEOTIDE SEQUENCE [LARGE SCALE GENOMIC DNA]</scope>
    <source>
        <strain evidence="13">ZAV-04</strain>
    </source>
</reference>
<dbReference type="InterPro" id="IPR046884">
    <property type="entry name" value="MnmA-like_central"/>
</dbReference>
<keyword evidence="8" id="KW-1015">Disulfide bond</keyword>
<dbReference type="EMBL" id="PNIO01000023">
    <property type="protein sequence ID" value="PMP71739.1"/>
    <property type="molecule type" value="Genomic_DNA"/>
</dbReference>
<feature type="site" description="Interaction with tRNA" evidence="10">
    <location>
        <position position="319"/>
    </location>
</feature>
<evidence type="ECO:0000256" key="5">
    <source>
        <dbReference type="ARBA" id="ARBA00022741"/>
    </source>
</evidence>
<dbReference type="GO" id="GO:0000049">
    <property type="term" value="F:tRNA binding"/>
    <property type="evidence" value="ECO:0007669"/>
    <property type="project" value="UniProtKB-KW"/>
</dbReference>
<feature type="binding site" evidence="10">
    <location>
        <position position="113"/>
    </location>
    <ligand>
        <name>ATP</name>
        <dbReference type="ChEBI" id="CHEBI:30616"/>
    </ligand>
</feature>
<evidence type="ECO:0000256" key="9">
    <source>
        <dbReference type="ARBA" id="ARBA00051542"/>
    </source>
</evidence>
<dbReference type="PANTHER" id="PTHR11933">
    <property type="entry name" value="TRNA 5-METHYLAMINOMETHYL-2-THIOURIDYLATE -METHYLTRANSFERASE"/>
    <property type="match status" value="1"/>
</dbReference>
<dbReference type="CDD" id="cd01998">
    <property type="entry name" value="MnmA_TRMU-like"/>
    <property type="match status" value="1"/>
</dbReference>
<dbReference type="EC" id="2.8.1.13" evidence="10"/>
<comment type="subcellular location">
    <subcellularLocation>
        <location evidence="10">Cytoplasm</location>
    </subcellularLocation>
</comment>
<dbReference type="InterPro" id="IPR046885">
    <property type="entry name" value="MnmA-like_C"/>
</dbReference>
<dbReference type="InterPro" id="IPR014729">
    <property type="entry name" value="Rossmann-like_a/b/a_fold"/>
</dbReference>
<dbReference type="Pfam" id="PF20259">
    <property type="entry name" value="tRNA_Me_trans_M"/>
    <property type="match status" value="1"/>
</dbReference>
<dbReference type="NCBIfam" id="TIGR00420">
    <property type="entry name" value="trmU"/>
    <property type="match status" value="1"/>
</dbReference>
<evidence type="ECO:0000259" key="11">
    <source>
        <dbReference type="Pfam" id="PF20258"/>
    </source>
</evidence>
<dbReference type="FunFam" id="2.40.30.10:FF:000023">
    <property type="entry name" value="tRNA-specific 2-thiouridylase MnmA"/>
    <property type="match status" value="1"/>
</dbReference>
<protein>
    <recommendedName>
        <fullName evidence="10">tRNA-specific 2-thiouridylase MnmA</fullName>
        <ecNumber evidence="10">2.8.1.13</ecNumber>
    </recommendedName>
</protein>
<evidence type="ECO:0000256" key="7">
    <source>
        <dbReference type="ARBA" id="ARBA00022884"/>
    </source>
</evidence>
<evidence type="ECO:0000313" key="13">
    <source>
        <dbReference type="EMBL" id="PMP71739.1"/>
    </source>
</evidence>
<evidence type="ECO:0000256" key="2">
    <source>
        <dbReference type="ARBA" id="ARBA00022555"/>
    </source>
</evidence>
<keyword evidence="1 10" id="KW-0963">Cytoplasm</keyword>
<dbReference type="Proteomes" id="UP000242288">
    <property type="component" value="Unassembled WGS sequence"/>
</dbReference>
<dbReference type="Gene3D" id="2.40.30.10">
    <property type="entry name" value="Translation factors"/>
    <property type="match status" value="1"/>
</dbReference>
<proteinExistence type="inferred from homology"/>
<accession>A0A2J6WNB4</accession>
<feature type="active site" description="Cysteine persulfide intermediate" evidence="10">
    <location>
        <position position="185"/>
    </location>
</feature>
<keyword evidence="6 10" id="KW-0067">ATP-binding</keyword>
<feature type="region of interest" description="Interaction with tRNA" evidence="10">
    <location>
        <begin position="286"/>
        <end position="287"/>
    </location>
</feature>
<comment type="caution">
    <text evidence="13">The sequence shown here is derived from an EMBL/GenBank/DDBJ whole genome shotgun (WGS) entry which is preliminary data.</text>
</comment>
<dbReference type="Gene3D" id="3.40.50.620">
    <property type="entry name" value="HUPs"/>
    <property type="match status" value="1"/>
</dbReference>
<gene>
    <name evidence="10" type="primary">mnmA</name>
    <name evidence="13" type="ORF">C0186_03130</name>
</gene>
<dbReference type="PANTHER" id="PTHR11933:SF5">
    <property type="entry name" value="MITOCHONDRIAL TRNA-SPECIFIC 2-THIOURIDYLASE 1"/>
    <property type="match status" value="1"/>
</dbReference>
<dbReference type="GO" id="GO:0002143">
    <property type="term" value="P:tRNA wobble position uridine thiolation"/>
    <property type="evidence" value="ECO:0007669"/>
    <property type="project" value="TreeGrafter"/>
</dbReference>
<feature type="domain" description="tRNA-specific 2-thiouridylase MnmA-like C-terminal" evidence="11">
    <location>
        <begin position="261"/>
        <end position="335"/>
    </location>
</feature>
<feature type="site" description="Interaction with tRNA" evidence="10">
    <location>
        <position position="114"/>
    </location>
</feature>
<evidence type="ECO:0000256" key="10">
    <source>
        <dbReference type="HAMAP-Rule" id="MF_00144"/>
    </source>
</evidence>
<evidence type="ECO:0000256" key="4">
    <source>
        <dbReference type="ARBA" id="ARBA00022694"/>
    </source>
</evidence>
<feature type="region of interest" description="Interaction with tRNA" evidence="10">
    <location>
        <begin position="135"/>
        <end position="137"/>
    </location>
</feature>
<keyword evidence="4 10" id="KW-0819">tRNA processing</keyword>
<keyword evidence="7 10" id="KW-0694">RNA-binding</keyword>
<comment type="catalytic activity">
    <reaction evidence="9 10">
        <text>S-sulfanyl-L-cysteinyl-[protein] + uridine(34) in tRNA + AH2 + ATP = 2-thiouridine(34) in tRNA + L-cysteinyl-[protein] + A + AMP + diphosphate + H(+)</text>
        <dbReference type="Rhea" id="RHEA:47032"/>
        <dbReference type="Rhea" id="RHEA-COMP:10131"/>
        <dbReference type="Rhea" id="RHEA-COMP:11726"/>
        <dbReference type="Rhea" id="RHEA-COMP:11727"/>
        <dbReference type="Rhea" id="RHEA-COMP:11728"/>
        <dbReference type="ChEBI" id="CHEBI:13193"/>
        <dbReference type="ChEBI" id="CHEBI:15378"/>
        <dbReference type="ChEBI" id="CHEBI:17499"/>
        <dbReference type="ChEBI" id="CHEBI:29950"/>
        <dbReference type="ChEBI" id="CHEBI:30616"/>
        <dbReference type="ChEBI" id="CHEBI:33019"/>
        <dbReference type="ChEBI" id="CHEBI:61963"/>
        <dbReference type="ChEBI" id="CHEBI:65315"/>
        <dbReference type="ChEBI" id="CHEBI:87170"/>
        <dbReference type="ChEBI" id="CHEBI:456215"/>
        <dbReference type="EC" id="2.8.1.13"/>
    </reaction>
</comment>
<keyword evidence="3 10" id="KW-0808">Transferase</keyword>
<comment type="caution">
    <text evidence="10">Lacks conserved residue(s) required for the propagation of feature annotation.</text>
</comment>
<feature type="domain" description="tRNA-specific 2-thiouridylase MnmA-like central" evidence="12">
    <location>
        <begin position="199"/>
        <end position="252"/>
    </location>
</feature>
<dbReference type="InterPro" id="IPR023382">
    <property type="entry name" value="MnmA-like_central_sf"/>
</dbReference>